<keyword evidence="2" id="KW-1185">Reference proteome</keyword>
<dbReference type="Proteomes" id="UP001500752">
    <property type="component" value="Unassembled WGS sequence"/>
</dbReference>
<organism evidence="1 2">
    <name type="scientific">Arthrobacter ginkgonis</name>
    <dbReference type="NCBI Taxonomy" id="1630594"/>
    <lineage>
        <taxon>Bacteria</taxon>
        <taxon>Bacillati</taxon>
        <taxon>Actinomycetota</taxon>
        <taxon>Actinomycetes</taxon>
        <taxon>Micrococcales</taxon>
        <taxon>Micrococcaceae</taxon>
        <taxon>Arthrobacter</taxon>
    </lineage>
</organism>
<dbReference type="EMBL" id="BAABEO010000017">
    <property type="protein sequence ID" value="GAA3686678.1"/>
    <property type="molecule type" value="Genomic_DNA"/>
</dbReference>
<name>A0ABP7CF99_9MICC</name>
<evidence type="ECO:0000313" key="1">
    <source>
        <dbReference type="EMBL" id="GAA3686678.1"/>
    </source>
</evidence>
<sequence length="95" mass="9794">MVLALPIVLVAVMMVATGEWGALAVLVPVVANVAAAALLLRGTVVAGDDGVRVCGGGPALVVRRRSGSDRIYSVATREDAQRMAALLNRRAGKNQ</sequence>
<protein>
    <submittedName>
        <fullName evidence="1">Uncharacterized protein</fullName>
    </submittedName>
</protein>
<gene>
    <name evidence="1" type="ORF">GCM10023081_24980</name>
</gene>
<evidence type="ECO:0000313" key="2">
    <source>
        <dbReference type="Proteomes" id="UP001500752"/>
    </source>
</evidence>
<reference evidence="2" key="1">
    <citation type="journal article" date="2019" name="Int. J. Syst. Evol. Microbiol.">
        <title>The Global Catalogue of Microorganisms (GCM) 10K type strain sequencing project: providing services to taxonomists for standard genome sequencing and annotation.</title>
        <authorList>
            <consortium name="The Broad Institute Genomics Platform"/>
            <consortium name="The Broad Institute Genome Sequencing Center for Infectious Disease"/>
            <person name="Wu L."/>
            <person name="Ma J."/>
        </authorList>
    </citation>
    <scope>NUCLEOTIDE SEQUENCE [LARGE SCALE GENOMIC DNA]</scope>
    <source>
        <strain evidence="2">JCM 30742</strain>
    </source>
</reference>
<accession>A0ABP7CF99</accession>
<proteinExistence type="predicted"/>
<comment type="caution">
    <text evidence="1">The sequence shown here is derived from an EMBL/GenBank/DDBJ whole genome shotgun (WGS) entry which is preliminary data.</text>
</comment>